<dbReference type="RefSeq" id="WP_003983522.1">
    <property type="nucleotide sequence ID" value="NZ_CP043497.1"/>
</dbReference>
<sequence length="89" mass="9979">MGWVDPQWIPTLQRDGRYGRLLTLTQRLLEEREQKQERPVPKCTCTGGQTTIRDADGHETTVQCDACQGTGELPTYADNEDNGQAEGSR</sequence>
<accession>A0ABY3Z269</accession>
<reference evidence="2 3" key="1">
    <citation type="submission" date="2022-03" db="EMBL/GenBank/DDBJ databases">
        <title>Complete genome of Streptomyces rimosus ssp. rimosus R7 (=ATCC 10970).</title>
        <authorList>
            <person name="Beganovic S."/>
            <person name="Ruckert C."/>
            <person name="Busche T."/>
            <person name="Kalinowski J."/>
            <person name="Wittmann C."/>
        </authorList>
    </citation>
    <scope>NUCLEOTIDE SEQUENCE [LARGE SCALE GENOMIC DNA]</scope>
    <source>
        <strain evidence="2 3">R7</strain>
    </source>
</reference>
<feature type="region of interest" description="Disordered" evidence="1">
    <location>
        <begin position="69"/>
        <end position="89"/>
    </location>
</feature>
<evidence type="ECO:0000313" key="3">
    <source>
        <dbReference type="Proteomes" id="UP000829494"/>
    </source>
</evidence>
<dbReference type="Proteomes" id="UP000829494">
    <property type="component" value="Chromosome"/>
</dbReference>
<name>A0ABY3Z269_STRRM</name>
<keyword evidence="3" id="KW-1185">Reference proteome</keyword>
<organism evidence="2 3">
    <name type="scientific">Streptomyces rimosus subsp. rimosus</name>
    <dbReference type="NCBI Taxonomy" id="132474"/>
    <lineage>
        <taxon>Bacteria</taxon>
        <taxon>Bacillati</taxon>
        <taxon>Actinomycetota</taxon>
        <taxon>Actinomycetes</taxon>
        <taxon>Kitasatosporales</taxon>
        <taxon>Streptomycetaceae</taxon>
        <taxon>Streptomyces</taxon>
    </lineage>
</organism>
<dbReference type="EMBL" id="CP094298">
    <property type="protein sequence ID" value="UNZ04232.1"/>
    <property type="molecule type" value="Genomic_DNA"/>
</dbReference>
<evidence type="ECO:0000313" key="2">
    <source>
        <dbReference type="EMBL" id="UNZ04232.1"/>
    </source>
</evidence>
<dbReference type="GeneID" id="66856676"/>
<protein>
    <recommendedName>
        <fullName evidence="4">Molecular chaperone DnaJ</fullName>
    </recommendedName>
</protein>
<proteinExistence type="predicted"/>
<evidence type="ECO:0008006" key="4">
    <source>
        <dbReference type="Google" id="ProtNLM"/>
    </source>
</evidence>
<evidence type="ECO:0000256" key="1">
    <source>
        <dbReference type="SAM" id="MobiDB-lite"/>
    </source>
</evidence>
<gene>
    <name evidence="2" type="ORF">SRIMR7_18920</name>
</gene>